<protein>
    <submittedName>
        <fullName evidence="1">Uncharacterized protein</fullName>
    </submittedName>
</protein>
<proteinExistence type="predicted"/>
<dbReference type="AlphaFoldDB" id="A0A6C0D5B0"/>
<name>A0A6C0D5B0_9ZZZZ</name>
<reference evidence="1" key="1">
    <citation type="journal article" date="2020" name="Nature">
        <title>Giant virus diversity and host interactions through global metagenomics.</title>
        <authorList>
            <person name="Schulz F."/>
            <person name="Roux S."/>
            <person name="Paez-Espino D."/>
            <person name="Jungbluth S."/>
            <person name="Walsh D.A."/>
            <person name="Denef V.J."/>
            <person name="McMahon K.D."/>
            <person name="Konstantinidis K.T."/>
            <person name="Eloe-Fadrosh E.A."/>
            <person name="Kyrpides N.C."/>
            <person name="Woyke T."/>
        </authorList>
    </citation>
    <scope>NUCLEOTIDE SEQUENCE</scope>
    <source>
        <strain evidence="1">GVMAG-M-3300023174-111</strain>
    </source>
</reference>
<accession>A0A6C0D5B0</accession>
<evidence type="ECO:0000313" key="1">
    <source>
        <dbReference type="EMBL" id="QHT11089.1"/>
    </source>
</evidence>
<organism evidence="1">
    <name type="scientific">viral metagenome</name>
    <dbReference type="NCBI Taxonomy" id="1070528"/>
    <lineage>
        <taxon>unclassified sequences</taxon>
        <taxon>metagenomes</taxon>
        <taxon>organismal metagenomes</taxon>
    </lineage>
</organism>
<sequence>MTDKTTLLRAFNTHFFDFLTDIISITQNNHEICVAKTSFETIKRANPTIILKVWYKFVYMQYKEVIEKGDITFFFEKDYGSDLATLHNADEIMKTIDKIRQPIKEMSDENKAHSAKYIQNLSKLSMSYIDLCP</sequence>
<dbReference type="EMBL" id="MN739531">
    <property type="protein sequence ID" value="QHT11089.1"/>
    <property type="molecule type" value="Genomic_DNA"/>
</dbReference>